<reference evidence="10" key="1">
    <citation type="journal article" date="2015" name="Nature">
        <title>Complex archaea that bridge the gap between prokaryotes and eukaryotes.</title>
        <authorList>
            <person name="Spang A."/>
            <person name="Saw J.H."/>
            <person name="Jorgensen S.L."/>
            <person name="Zaremba-Niedzwiedzka K."/>
            <person name="Martijn J."/>
            <person name="Lind A.E."/>
            <person name="van Eijk R."/>
            <person name="Schleper C."/>
            <person name="Guy L."/>
            <person name="Ettema T.J."/>
        </authorList>
    </citation>
    <scope>NUCLEOTIDE SEQUENCE</scope>
</reference>
<evidence type="ECO:0000256" key="8">
    <source>
        <dbReference type="ARBA" id="ARBA00048123"/>
    </source>
</evidence>
<evidence type="ECO:0000256" key="2">
    <source>
        <dbReference type="ARBA" id="ARBA00034233"/>
    </source>
</evidence>
<evidence type="ECO:0000256" key="1">
    <source>
        <dbReference type="ARBA" id="ARBA00022801"/>
    </source>
</evidence>
<dbReference type="InterPro" id="IPR056175">
    <property type="entry name" value="Acb1-like_C"/>
</dbReference>
<evidence type="ECO:0000256" key="7">
    <source>
        <dbReference type="ARBA" id="ARBA00034343"/>
    </source>
</evidence>
<organism evidence="10">
    <name type="scientific">marine sediment metagenome</name>
    <dbReference type="NCBI Taxonomy" id="412755"/>
    <lineage>
        <taxon>unclassified sequences</taxon>
        <taxon>metagenomes</taxon>
        <taxon>ecological metagenomes</taxon>
    </lineage>
</organism>
<name>A0A0F9FVX0_9ZZZZ</name>
<dbReference type="Pfam" id="PF23474">
    <property type="entry name" value="Acb1"/>
    <property type="match status" value="1"/>
</dbReference>
<protein>
    <recommendedName>
        <fullName evidence="7">Anti-CBASS protein Acb1</fullName>
    </recommendedName>
</protein>
<feature type="non-terminal residue" evidence="10">
    <location>
        <position position="187"/>
    </location>
</feature>
<keyword evidence="1" id="KW-0378">Hydrolase</keyword>
<dbReference type="AlphaFoldDB" id="A0A0F9FVX0"/>
<comment type="catalytic activity">
    <reaction evidence="8">
        <text>3',3'-cUAMP + H2O = U[3'-5']pAp[3'] + H(+)</text>
        <dbReference type="Rhea" id="RHEA:72835"/>
        <dbReference type="ChEBI" id="CHEBI:15377"/>
        <dbReference type="ChEBI" id="CHEBI:15378"/>
        <dbReference type="ChEBI" id="CHEBI:143809"/>
        <dbReference type="ChEBI" id="CHEBI:192498"/>
    </reaction>
    <physiologicalReaction direction="left-to-right" evidence="8">
        <dbReference type="Rhea" id="RHEA:72836"/>
    </physiologicalReaction>
</comment>
<evidence type="ECO:0000313" key="10">
    <source>
        <dbReference type="EMBL" id="KKL90589.1"/>
    </source>
</evidence>
<evidence type="ECO:0000256" key="4">
    <source>
        <dbReference type="ARBA" id="ARBA00034244"/>
    </source>
</evidence>
<evidence type="ECO:0000259" key="9">
    <source>
        <dbReference type="Pfam" id="PF23474"/>
    </source>
</evidence>
<comment type="catalytic activity">
    <reaction evidence="5">
        <text>3',3'-cGAMP + H2O = G[3'-5']pAp[3'] + H(+)</text>
        <dbReference type="Rhea" id="RHEA:72831"/>
        <dbReference type="ChEBI" id="CHEBI:15377"/>
        <dbReference type="ChEBI" id="CHEBI:15378"/>
        <dbReference type="ChEBI" id="CHEBI:71501"/>
        <dbReference type="ChEBI" id="CHEBI:192497"/>
    </reaction>
    <physiologicalReaction direction="left-to-right" evidence="5">
        <dbReference type="Rhea" id="RHEA:72832"/>
    </physiologicalReaction>
</comment>
<gene>
    <name evidence="10" type="ORF">LCGC14_1903130</name>
</gene>
<comment type="similarity">
    <text evidence="6">Belongs to the anti-CBASS protein Acb1 family.</text>
</comment>
<comment type="catalytic activity">
    <reaction evidence="2">
        <text>3',3',3'-cAAG + H2O = G[3'-5']pA[3'-5']pAp[3'] + H(+)</text>
        <dbReference type="Rhea" id="RHEA:72863"/>
        <dbReference type="ChEBI" id="CHEBI:15377"/>
        <dbReference type="ChEBI" id="CHEBI:15378"/>
        <dbReference type="ChEBI" id="CHEBI:143810"/>
        <dbReference type="ChEBI" id="CHEBI:192532"/>
    </reaction>
    <physiologicalReaction direction="left-to-right" evidence="2">
        <dbReference type="Rhea" id="RHEA:72864"/>
    </physiologicalReaction>
</comment>
<proteinExistence type="inferred from homology"/>
<feature type="domain" description="Anti-CBASS protein Acb1-like C-terminal" evidence="9">
    <location>
        <begin position="40"/>
        <end position="187"/>
    </location>
</feature>
<evidence type="ECO:0000256" key="5">
    <source>
        <dbReference type="ARBA" id="ARBA00034283"/>
    </source>
</evidence>
<dbReference type="EMBL" id="LAZR01019969">
    <property type="protein sequence ID" value="KKL90589.1"/>
    <property type="molecule type" value="Genomic_DNA"/>
</dbReference>
<evidence type="ECO:0000256" key="3">
    <source>
        <dbReference type="ARBA" id="ARBA00034240"/>
    </source>
</evidence>
<sequence length="187" mass="21083">MKLKDLKLEEATRNLADALRVHIEGRLEEHVQQKLMEQNKGTYAGVRFDDDTAKRIKAFSVDNEIPQRVESGKLHSTVLYSKYLPNYKAQGELETPIVGTPKKFSVWETQPDKSGETANSLVLQYDAPELVARHNELMKEHGASHSFDTFKPHVTLSYNIGDLDISNLNPSDIGDINIVSEFGEDLD</sequence>
<dbReference type="GO" id="GO:0016787">
    <property type="term" value="F:hydrolase activity"/>
    <property type="evidence" value="ECO:0007669"/>
    <property type="project" value="UniProtKB-KW"/>
</dbReference>
<evidence type="ECO:0000256" key="6">
    <source>
        <dbReference type="ARBA" id="ARBA00034316"/>
    </source>
</evidence>
<accession>A0A0F9FVX0</accession>
<comment type="catalytic activity">
    <reaction evidence="4">
        <text>3',3',3'-cAAG + H2O = A[3'-5']pG[3'-5']pAp[3'] + H(+)</text>
        <dbReference type="Rhea" id="RHEA:72867"/>
        <dbReference type="ChEBI" id="CHEBI:15377"/>
        <dbReference type="ChEBI" id="CHEBI:15378"/>
        <dbReference type="ChEBI" id="CHEBI:143810"/>
        <dbReference type="ChEBI" id="CHEBI:192533"/>
    </reaction>
    <physiologicalReaction direction="left-to-right" evidence="4">
        <dbReference type="Rhea" id="RHEA:72868"/>
    </physiologicalReaction>
</comment>
<comment type="catalytic activity">
    <reaction evidence="3">
        <text>3',3',3'-c-tri-AMP + H2O = A[3'-5']pA[3'-5']pAp[3'] + H(+)</text>
        <dbReference type="Rhea" id="RHEA:72859"/>
        <dbReference type="ChEBI" id="CHEBI:15377"/>
        <dbReference type="ChEBI" id="CHEBI:15378"/>
        <dbReference type="ChEBI" id="CHEBI:192523"/>
        <dbReference type="ChEBI" id="CHEBI:192530"/>
    </reaction>
    <physiologicalReaction direction="left-to-right" evidence="3">
        <dbReference type="Rhea" id="RHEA:72860"/>
    </physiologicalReaction>
</comment>
<comment type="caution">
    <text evidence="10">The sequence shown here is derived from an EMBL/GenBank/DDBJ whole genome shotgun (WGS) entry which is preliminary data.</text>
</comment>